<comment type="caution">
    <text evidence="1">The sequence shown here is derived from an EMBL/GenBank/DDBJ whole genome shotgun (WGS) entry which is preliminary data.</text>
</comment>
<gene>
    <name evidence="1" type="ORF">Salat_2575000</name>
</gene>
<proteinExistence type="predicted"/>
<dbReference type="EMBL" id="JACGWO010000010">
    <property type="protein sequence ID" value="KAK4417493.1"/>
    <property type="molecule type" value="Genomic_DNA"/>
</dbReference>
<sequence length="140" mass="15633">MKFKLGKIFRKSLTNQKQKHLTSSLELTAIWGNEERIGRERGSGSGADVPKLSTTHCGHVTAKLHVNLCMCVFTPELYIAVVRIRCFEVAVRECVCVGLGVEGVTAGKLLTHDDIDDDDKHFLRGLDIMPWETLVRIGVR</sequence>
<accession>A0AAE1XTX6</accession>
<dbReference type="Proteomes" id="UP001293254">
    <property type="component" value="Unassembled WGS sequence"/>
</dbReference>
<name>A0AAE1XTX6_9LAMI</name>
<reference evidence="1" key="2">
    <citation type="journal article" date="2024" name="Plant">
        <title>Genomic evolution and insights into agronomic trait innovations of Sesamum species.</title>
        <authorList>
            <person name="Miao H."/>
            <person name="Wang L."/>
            <person name="Qu L."/>
            <person name="Liu H."/>
            <person name="Sun Y."/>
            <person name="Le M."/>
            <person name="Wang Q."/>
            <person name="Wei S."/>
            <person name="Zheng Y."/>
            <person name="Lin W."/>
            <person name="Duan Y."/>
            <person name="Cao H."/>
            <person name="Xiong S."/>
            <person name="Wang X."/>
            <person name="Wei L."/>
            <person name="Li C."/>
            <person name="Ma Q."/>
            <person name="Ju M."/>
            <person name="Zhao R."/>
            <person name="Li G."/>
            <person name="Mu C."/>
            <person name="Tian Q."/>
            <person name="Mei H."/>
            <person name="Zhang T."/>
            <person name="Gao T."/>
            <person name="Zhang H."/>
        </authorList>
    </citation>
    <scope>NUCLEOTIDE SEQUENCE</scope>
    <source>
        <strain evidence="1">3651</strain>
    </source>
</reference>
<evidence type="ECO:0000313" key="1">
    <source>
        <dbReference type="EMBL" id="KAK4417493.1"/>
    </source>
</evidence>
<organism evidence="1 2">
    <name type="scientific">Sesamum alatum</name>
    <dbReference type="NCBI Taxonomy" id="300844"/>
    <lineage>
        <taxon>Eukaryota</taxon>
        <taxon>Viridiplantae</taxon>
        <taxon>Streptophyta</taxon>
        <taxon>Embryophyta</taxon>
        <taxon>Tracheophyta</taxon>
        <taxon>Spermatophyta</taxon>
        <taxon>Magnoliopsida</taxon>
        <taxon>eudicotyledons</taxon>
        <taxon>Gunneridae</taxon>
        <taxon>Pentapetalae</taxon>
        <taxon>asterids</taxon>
        <taxon>lamiids</taxon>
        <taxon>Lamiales</taxon>
        <taxon>Pedaliaceae</taxon>
        <taxon>Sesamum</taxon>
    </lineage>
</organism>
<dbReference type="AlphaFoldDB" id="A0AAE1XTX6"/>
<evidence type="ECO:0000313" key="2">
    <source>
        <dbReference type="Proteomes" id="UP001293254"/>
    </source>
</evidence>
<reference evidence="1" key="1">
    <citation type="submission" date="2020-06" db="EMBL/GenBank/DDBJ databases">
        <authorList>
            <person name="Li T."/>
            <person name="Hu X."/>
            <person name="Zhang T."/>
            <person name="Song X."/>
            <person name="Zhang H."/>
            <person name="Dai N."/>
            <person name="Sheng W."/>
            <person name="Hou X."/>
            <person name="Wei L."/>
        </authorList>
    </citation>
    <scope>NUCLEOTIDE SEQUENCE</scope>
    <source>
        <strain evidence="1">3651</strain>
        <tissue evidence="1">Leaf</tissue>
    </source>
</reference>
<protein>
    <submittedName>
        <fullName evidence="1">Uncharacterized protein</fullName>
    </submittedName>
</protein>
<keyword evidence="2" id="KW-1185">Reference proteome</keyword>